<name>A0A1Q9ATL6_9HYPH</name>
<dbReference type="AlphaFoldDB" id="A0A1Q9ATL6"/>
<dbReference type="SUPFAM" id="SSF46785">
    <property type="entry name" value="Winged helix' DNA-binding domain"/>
    <property type="match status" value="1"/>
</dbReference>
<accession>A0A1Q9ATL6</accession>
<dbReference type="Pfam" id="PF03466">
    <property type="entry name" value="LysR_substrate"/>
    <property type="match status" value="1"/>
</dbReference>
<dbReference type="RefSeq" id="WP_075629179.1">
    <property type="nucleotide sequence ID" value="NZ_FOAM01000023.1"/>
</dbReference>
<evidence type="ECO:0000259" key="8">
    <source>
        <dbReference type="PROSITE" id="PS50931"/>
    </source>
</evidence>
<dbReference type="PANTHER" id="PTHR30537:SF31">
    <property type="entry name" value="TRANSCRIPTIONAL REGULATOR, LYSR FAMILY"/>
    <property type="match status" value="1"/>
</dbReference>
<sequence length="314" mass="34704">MRDLNDIAYFAAVARHQGFSAAARALNVPKSLLSKHIAALEQELGVRLLERSTRMLRVTEVGQRFLDHCEQALANVETAQAVAVAAQLEPQGTVRLACPLGFAPMIAHVMPDFSRRYPKVQVLISVSNRRVDLVAEQMDIALRARPEIEMDETLVVRRLSVARRRLAASPQLLERLGAITIDSLHKQPTLSMNSEHGTDRWTLVNEAGDTKDVDHRPVIGCDDFTVLERAAIEGLGIALLPDHMCQRIMRVGLLAPVLPTWSAAEAIAHLVFTTRQGMLPAVRSLIDHLATQLPRVMARCSEVEVAPRLHEAAE</sequence>
<dbReference type="InterPro" id="IPR036390">
    <property type="entry name" value="WH_DNA-bd_sf"/>
</dbReference>
<dbReference type="PANTHER" id="PTHR30537">
    <property type="entry name" value="HTH-TYPE TRANSCRIPTIONAL REGULATOR"/>
    <property type="match status" value="1"/>
</dbReference>
<dbReference type="InterPro" id="IPR000847">
    <property type="entry name" value="LysR_HTH_N"/>
</dbReference>
<dbReference type="Gene3D" id="3.40.190.290">
    <property type="match status" value="1"/>
</dbReference>
<evidence type="ECO:0000313" key="9">
    <source>
        <dbReference type="EMBL" id="OLP58756.1"/>
    </source>
</evidence>
<dbReference type="SUPFAM" id="SSF53850">
    <property type="entry name" value="Periplasmic binding protein-like II"/>
    <property type="match status" value="1"/>
</dbReference>
<comment type="caution">
    <text evidence="9">The sequence shown here is derived from an EMBL/GenBank/DDBJ whole genome shotgun (WGS) entry which is preliminary data.</text>
</comment>
<dbReference type="GO" id="GO:0006351">
    <property type="term" value="P:DNA-templated transcription"/>
    <property type="evidence" value="ECO:0007669"/>
    <property type="project" value="TreeGrafter"/>
</dbReference>
<evidence type="ECO:0000256" key="4">
    <source>
        <dbReference type="ARBA" id="ARBA00023163"/>
    </source>
</evidence>
<keyword evidence="3" id="KW-0238">DNA-binding</keyword>
<dbReference type="InterPro" id="IPR005119">
    <property type="entry name" value="LysR_subst-bd"/>
</dbReference>
<dbReference type="Gene3D" id="1.10.10.10">
    <property type="entry name" value="Winged helix-like DNA-binding domain superfamily/Winged helix DNA-binding domain"/>
    <property type="match status" value="1"/>
</dbReference>
<feature type="domain" description="HTH lysR-type" evidence="8">
    <location>
        <begin position="1"/>
        <end position="59"/>
    </location>
</feature>
<evidence type="ECO:0000256" key="6">
    <source>
        <dbReference type="ARBA" id="ARBA00067332"/>
    </source>
</evidence>
<comment type="similarity">
    <text evidence="1">Belongs to the LysR transcriptional regulatory family.</text>
</comment>
<dbReference type="GO" id="GO:0003700">
    <property type="term" value="F:DNA-binding transcription factor activity"/>
    <property type="evidence" value="ECO:0007669"/>
    <property type="project" value="InterPro"/>
</dbReference>
<evidence type="ECO:0000313" key="10">
    <source>
        <dbReference type="Proteomes" id="UP000186364"/>
    </source>
</evidence>
<dbReference type="FunFam" id="1.10.10.10:FF:000001">
    <property type="entry name" value="LysR family transcriptional regulator"/>
    <property type="match status" value="1"/>
</dbReference>
<evidence type="ECO:0000256" key="1">
    <source>
        <dbReference type="ARBA" id="ARBA00009437"/>
    </source>
</evidence>
<dbReference type="PROSITE" id="PS50931">
    <property type="entry name" value="HTH_LYSR"/>
    <property type="match status" value="1"/>
</dbReference>
<dbReference type="GO" id="GO:0043565">
    <property type="term" value="F:sequence-specific DNA binding"/>
    <property type="evidence" value="ECO:0007669"/>
    <property type="project" value="TreeGrafter"/>
</dbReference>
<dbReference type="OrthoDB" id="9786526at2"/>
<organism evidence="9 10">
    <name type="scientific">Xaviernesmea oryzae</name>
    <dbReference type="NCBI Taxonomy" id="464029"/>
    <lineage>
        <taxon>Bacteria</taxon>
        <taxon>Pseudomonadati</taxon>
        <taxon>Pseudomonadota</taxon>
        <taxon>Alphaproteobacteria</taxon>
        <taxon>Hyphomicrobiales</taxon>
        <taxon>Rhizobiaceae</taxon>
        <taxon>Rhizobium/Agrobacterium group</taxon>
        <taxon>Xaviernesmea</taxon>
    </lineage>
</organism>
<evidence type="ECO:0000256" key="5">
    <source>
        <dbReference type="ARBA" id="ARBA00054626"/>
    </source>
</evidence>
<reference evidence="9 10" key="1">
    <citation type="submission" date="2016-09" db="EMBL/GenBank/DDBJ databases">
        <title>Rhizobium sp. nov., a novel species isolated from the rice rhizosphere.</title>
        <authorList>
            <person name="Zhao J."/>
            <person name="Zhang X."/>
        </authorList>
    </citation>
    <scope>NUCLEOTIDE SEQUENCE [LARGE SCALE GENOMIC DNA]</scope>
    <source>
        <strain evidence="9 10">1.7048</strain>
    </source>
</reference>
<keyword evidence="2" id="KW-0805">Transcription regulation</keyword>
<keyword evidence="4" id="KW-0804">Transcription</keyword>
<evidence type="ECO:0000256" key="2">
    <source>
        <dbReference type="ARBA" id="ARBA00023015"/>
    </source>
</evidence>
<evidence type="ECO:0000256" key="3">
    <source>
        <dbReference type="ARBA" id="ARBA00023125"/>
    </source>
</evidence>
<protein>
    <recommendedName>
        <fullName evidence="6">HTH-type transcriptional regulator TtuA</fullName>
    </recommendedName>
    <alternativeName>
        <fullName evidence="7">Tartrate utilization transcriptional regulator</fullName>
    </alternativeName>
</protein>
<proteinExistence type="inferred from homology"/>
<dbReference type="Proteomes" id="UP000186364">
    <property type="component" value="Unassembled WGS sequence"/>
</dbReference>
<dbReference type="Pfam" id="PF00126">
    <property type="entry name" value="HTH_1"/>
    <property type="match status" value="1"/>
</dbReference>
<dbReference type="PRINTS" id="PR00039">
    <property type="entry name" value="HTHLYSR"/>
</dbReference>
<dbReference type="InterPro" id="IPR058163">
    <property type="entry name" value="LysR-type_TF_proteobact-type"/>
</dbReference>
<comment type="function">
    <text evidence="5">Transcriptional regulator of the ttuABCDE tartrate utilization operon.</text>
</comment>
<keyword evidence="10" id="KW-1185">Reference proteome</keyword>
<dbReference type="InterPro" id="IPR036388">
    <property type="entry name" value="WH-like_DNA-bd_sf"/>
</dbReference>
<gene>
    <name evidence="9" type="ORF">BJF93_16200</name>
</gene>
<dbReference type="EMBL" id="MKIP01000057">
    <property type="protein sequence ID" value="OLP58756.1"/>
    <property type="molecule type" value="Genomic_DNA"/>
</dbReference>
<evidence type="ECO:0000256" key="7">
    <source>
        <dbReference type="ARBA" id="ARBA00083243"/>
    </source>
</evidence>